<proteinExistence type="predicted"/>
<sequence>MGRMQKETPEGLRGTGRKRVPTVTRNTPRPNNGEPGAPGQGTGRPVWLLIELAVIHARSGPCQEMLLSGSDIWLALTVTQTGRLKGDPDKAGVGGPGPARHLSCPIQPPGPASPAPVPSKRF</sequence>
<feature type="region of interest" description="Disordered" evidence="1">
    <location>
        <begin position="1"/>
        <end position="43"/>
    </location>
</feature>
<evidence type="ECO:0000256" key="1">
    <source>
        <dbReference type="SAM" id="MobiDB-lite"/>
    </source>
</evidence>
<reference evidence="2" key="1">
    <citation type="journal article" date="2023" name="Science">
        <title>Genome structures resolve the early diversification of teleost fishes.</title>
        <authorList>
            <person name="Parey E."/>
            <person name="Louis A."/>
            <person name="Montfort J."/>
            <person name="Bouchez O."/>
            <person name="Roques C."/>
            <person name="Iampietro C."/>
            <person name="Lluch J."/>
            <person name="Castinel A."/>
            <person name="Donnadieu C."/>
            <person name="Desvignes T."/>
            <person name="Floi Bucao C."/>
            <person name="Jouanno E."/>
            <person name="Wen M."/>
            <person name="Mejri S."/>
            <person name="Dirks R."/>
            <person name="Jansen H."/>
            <person name="Henkel C."/>
            <person name="Chen W.J."/>
            <person name="Zahm M."/>
            <person name="Cabau C."/>
            <person name="Klopp C."/>
            <person name="Thompson A.W."/>
            <person name="Robinson-Rechavi M."/>
            <person name="Braasch I."/>
            <person name="Lecointre G."/>
            <person name="Bobe J."/>
            <person name="Postlethwait J.H."/>
            <person name="Berthelot C."/>
            <person name="Roest Crollius H."/>
            <person name="Guiguen Y."/>
        </authorList>
    </citation>
    <scope>NUCLEOTIDE SEQUENCE</scope>
    <source>
        <strain evidence="2">NC1722</strain>
    </source>
</reference>
<dbReference type="EMBL" id="JAINUG010000201">
    <property type="protein sequence ID" value="KAJ8388052.1"/>
    <property type="molecule type" value="Genomic_DNA"/>
</dbReference>
<gene>
    <name evidence="2" type="ORF">AAFF_G00146700</name>
</gene>
<dbReference type="Proteomes" id="UP001221898">
    <property type="component" value="Unassembled WGS sequence"/>
</dbReference>
<protein>
    <submittedName>
        <fullName evidence="2">Uncharacterized protein</fullName>
    </submittedName>
</protein>
<dbReference type="AlphaFoldDB" id="A0AAD7RPT1"/>
<feature type="region of interest" description="Disordered" evidence="1">
    <location>
        <begin position="83"/>
        <end position="122"/>
    </location>
</feature>
<evidence type="ECO:0000313" key="3">
    <source>
        <dbReference type="Proteomes" id="UP001221898"/>
    </source>
</evidence>
<feature type="compositionally biased region" description="Pro residues" evidence="1">
    <location>
        <begin position="106"/>
        <end position="122"/>
    </location>
</feature>
<organism evidence="2 3">
    <name type="scientific">Aldrovandia affinis</name>
    <dbReference type="NCBI Taxonomy" id="143900"/>
    <lineage>
        <taxon>Eukaryota</taxon>
        <taxon>Metazoa</taxon>
        <taxon>Chordata</taxon>
        <taxon>Craniata</taxon>
        <taxon>Vertebrata</taxon>
        <taxon>Euteleostomi</taxon>
        <taxon>Actinopterygii</taxon>
        <taxon>Neopterygii</taxon>
        <taxon>Teleostei</taxon>
        <taxon>Notacanthiformes</taxon>
        <taxon>Halosauridae</taxon>
        <taxon>Aldrovandia</taxon>
    </lineage>
</organism>
<keyword evidence="3" id="KW-1185">Reference proteome</keyword>
<name>A0AAD7RPT1_9TELE</name>
<evidence type="ECO:0000313" key="2">
    <source>
        <dbReference type="EMBL" id="KAJ8388052.1"/>
    </source>
</evidence>
<comment type="caution">
    <text evidence="2">The sequence shown here is derived from an EMBL/GenBank/DDBJ whole genome shotgun (WGS) entry which is preliminary data.</text>
</comment>
<feature type="compositionally biased region" description="Basic and acidic residues" evidence="1">
    <location>
        <begin position="1"/>
        <end position="10"/>
    </location>
</feature>
<accession>A0AAD7RPT1</accession>